<dbReference type="Gene3D" id="3.20.20.60">
    <property type="entry name" value="Phosphoenolpyruvate-binding domains"/>
    <property type="match status" value="1"/>
</dbReference>
<dbReference type="RefSeq" id="WP_311883609.1">
    <property type="nucleotide sequence ID" value="NZ_CP119391.1"/>
</dbReference>
<gene>
    <name evidence="5" type="ORF">P1P91_14860</name>
</gene>
<organism evidence="5 6">
    <name type="scientific">Halomonas piscis</name>
    <dbReference type="NCBI Taxonomy" id="3031727"/>
    <lineage>
        <taxon>Bacteria</taxon>
        <taxon>Pseudomonadati</taxon>
        <taxon>Pseudomonadota</taxon>
        <taxon>Gammaproteobacteria</taxon>
        <taxon>Oceanospirillales</taxon>
        <taxon>Halomonadaceae</taxon>
        <taxon>Halomonas</taxon>
    </lineage>
</organism>
<proteinExistence type="inferred from homology"/>
<dbReference type="SUPFAM" id="SSF51621">
    <property type="entry name" value="Phosphoenolpyruvate/pyruvate domain"/>
    <property type="match status" value="1"/>
</dbReference>
<keyword evidence="3 5" id="KW-0456">Lyase</keyword>
<name>A0ABY9YZ19_9GAMM</name>
<dbReference type="GO" id="GO:0016829">
    <property type="term" value="F:lyase activity"/>
    <property type="evidence" value="ECO:0007669"/>
    <property type="project" value="UniProtKB-KW"/>
</dbReference>
<dbReference type="EMBL" id="CP119391">
    <property type="protein sequence ID" value="WNK20072.1"/>
    <property type="molecule type" value="Genomic_DNA"/>
</dbReference>
<dbReference type="InterPro" id="IPR005000">
    <property type="entry name" value="Aldolase/citrate-lyase_domain"/>
</dbReference>
<keyword evidence="6" id="KW-1185">Reference proteome</keyword>
<dbReference type="InterPro" id="IPR050251">
    <property type="entry name" value="HpcH-HpaI_aldolase"/>
</dbReference>
<evidence type="ECO:0000259" key="4">
    <source>
        <dbReference type="Pfam" id="PF03328"/>
    </source>
</evidence>
<dbReference type="Proteomes" id="UP001301869">
    <property type="component" value="Chromosome"/>
</dbReference>
<protein>
    <submittedName>
        <fullName evidence="5">HpcH/HpaI aldolase/citrate lyase family protein</fullName>
    </submittedName>
</protein>
<dbReference type="InterPro" id="IPR015813">
    <property type="entry name" value="Pyrv/PenolPyrv_kinase-like_dom"/>
</dbReference>
<evidence type="ECO:0000313" key="6">
    <source>
        <dbReference type="Proteomes" id="UP001301869"/>
    </source>
</evidence>
<evidence type="ECO:0000256" key="3">
    <source>
        <dbReference type="ARBA" id="ARBA00023239"/>
    </source>
</evidence>
<dbReference type="Pfam" id="PF03328">
    <property type="entry name" value="HpcH_HpaI"/>
    <property type="match status" value="1"/>
</dbReference>
<evidence type="ECO:0000256" key="1">
    <source>
        <dbReference type="ARBA" id="ARBA00005568"/>
    </source>
</evidence>
<evidence type="ECO:0000313" key="5">
    <source>
        <dbReference type="EMBL" id="WNK20072.1"/>
    </source>
</evidence>
<dbReference type="InterPro" id="IPR040442">
    <property type="entry name" value="Pyrv_kinase-like_dom_sf"/>
</dbReference>
<reference evidence="5 6" key="1">
    <citation type="submission" date="2023-03" db="EMBL/GenBank/DDBJ databases">
        <title>Halomonas sp. nov., isolated from Korean tranditional fermented seafood 'Jeotgal'.</title>
        <authorList>
            <person name="Kim B."/>
            <person name="Shin N.-R."/>
        </authorList>
    </citation>
    <scope>NUCLEOTIDE SEQUENCE [LARGE SCALE GENOMIC DNA]</scope>
    <source>
        <strain evidence="5 6">SG2L-4</strain>
    </source>
</reference>
<comment type="similarity">
    <text evidence="1">Belongs to the HpcH/HpaI aldolase family.</text>
</comment>
<feature type="domain" description="HpcH/HpaI aldolase/citrate lyase" evidence="4">
    <location>
        <begin position="18"/>
        <end position="242"/>
    </location>
</feature>
<evidence type="ECO:0000256" key="2">
    <source>
        <dbReference type="ARBA" id="ARBA00022723"/>
    </source>
</evidence>
<dbReference type="PANTHER" id="PTHR30502:SF0">
    <property type="entry name" value="PHOSPHOENOLPYRUVATE CARBOXYLASE FAMILY PROTEIN"/>
    <property type="match status" value="1"/>
</dbReference>
<keyword evidence="2" id="KW-0479">Metal-binding</keyword>
<sequence>MAAPINQFKAQLVKGHQQIGLWVASGDPTVAEICAYAGFDWLVIDGEHGPNGLRDVLDQLRAVGSTSQPVVRIKDHRRADIKQMLDIGAQTLLVPMIESAEQAREVVASVQYPPVGKRGIGAALARASGYNTFADYLDTADEQICLLLQVESQAGIQALDDILNVDGVDGVFIGPADLAADMGHRGNPNHPDVIAAVEQAIRKIVTAGVPAGMLSSNHEFDRRCLDLGATFVAVGSDVGLLVKSARGLATEFNK</sequence>
<dbReference type="PANTHER" id="PTHR30502">
    <property type="entry name" value="2-KETO-3-DEOXY-L-RHAMNONATE ALDOLASE"/>
    <property type="match status" value="1"/>
</dbReference>
<accession>A0ABY9YZ19</accession>